<proteinExistence type="predicted"/>
<dbReference type="Proteomes" id="UP000030744">
    <property type="component" value="Unassembled WGS sequence"/>
</dbReference>
<reference evidence="2" key="1">
    <citation type="submission" date="2013-10" db="EMBL/GenBank/DDBJ databases">
        <title>Genomic analysis of the causative agents of coccidiosis in chickens.</title>
        <authorList>
            <person name="Reid A.J."/>
            <person name="Blake D."/>
            <person name="Billington K."/>
            <person name="Browne H."/>
            <person name="Dunn M."/>
            <person name="Hung S."/>
            <person name="Kawahara F."/>
            <person name="Miranda-Saavedra D."/>
            <person name="Mourier T."/>
            <person name="Nagra H."/>
            <person name="Otto T.D."/>
            <person name="Rawlings N."/>
            <person name="Sanchez A."/>
            <person name="Sanders M."/>
            <person name="Subramaniam C."/>
            <person name="Tay Y."/>
            <person name="Dear P."/>
            <person name="Doerig C."/>
            <person name="Gruber A."/>
            <person name="Parkinson J."/>
            <person name="Shirley M."/>
            <person name="Wan K.L."/>
            <person name="Berriman M."/>
            <person name="Tomley F."/>
            <person name="Pain A."/>
        </authorList>
    </citation>
    <scope>NUCLEOTIDE SEQUENCE [LARGE SCALE GENOMIC DNA]</scope>
    <source>
        <strain evidence="2">Houghton</strain>
    </source>
</reference>
<feature type="compositionally biased region" description="Polar residues" evidence="1">
    <location>
        <begin position="131"/>
        <end position="141"/>
    </location>
</feature>
<dbReference type="VEuPathDB" id="ToxoDB:EMH_0046470"/>
<sequence>METGVVEDRNQVIQELFSGLHRVNRKAKMVLELLGFRSAAALPEHLHAAVLQVLLMGPVVGPFCRRSLLPLETRGAAAEPLPLRSEGCVIQCLFADWLTKTSKWLKVPRYRYVMLLSVAPTPEQEEGRQPITRNNSTSKPTASVAEEIPQAQGEQTEFAGLKQKKRHCPQLLLVTFKAPQGPLSNSGHESVDFNVLQKAEPSEVFSIDSTHVSSIMLHLQDYRTLPAQVTVLGKAFTGVPTSITYIGVHLHVCASVAFQRALCQRIPCGEDTQLVLVVEGLGGRLLILGEFSRSAASLSVREYRRKVALVQHEYQMSRQHASRALMDEHGQLFPQARRWLDSTDGKLLMLCLTGRSWRPTAGPRS</sequence>
<evidence type="ECO:0000313" key="2">
    <source>
        <dbReference type="EMBL" id="CDJ36305.1"/>
    </source>
</evidence>
<dbReference type="AlphaFoldDB" id="U6KE57"/>
<dbReference type="EMBL" id="HG735744">
    <property type="protein sequence ID" value="CDJ36305.1"/>
    <property type="molecule type" value="Genomic_DNA"/>
</dbReference>
<evidence type="ECO:0000313" key="3">
    <source>
        <dbReference type="Proteomes" id="UP000030744"/>
    </source>
</evidence>
<feature type="region of interest" description="Disordered" evidence="1">
    <location>
        <begin position="123"/>
        <end position="151"/>
    </location>
</feature>
<gene>
    <name evidence="2" type="ORF">EMH_0046470</name>
</gene>
<dbReference type="GeneID" id="60404059"/>
<dbReference type="OrthoDB" id="347965at2759"/>
<organism evidence="2 3">
    <name type="scientific">Eimeria mitis</name>
    <dbReference type="NCBI Taxonomy" id="44415"/>
    <lineage>
        <taxon>Eukaryota</taxon>
        <taxon>Sar</taxon>
        <taxon>Alveolata</taxon>
        <taxon>Apicomplexa</taxon>
        <taxon>Conoidasida</taxon>
        <taxon>Coccidia</taxon>
        <taxon>Eucoccidiorida</taxon>
        <taxon>Eimeriorina</taxon>
        <taxon>Eimeriidae</taxon>
        <taxon>Eimeria</taxon>
    </lineage>
</organism>
<reference evidence="2" key="2">
    <citation type="submission" date="2013-10" db="EMBL/GenBank/DDBJ databases">
        <authorList>
            <person name="Aslett M."/>
        </authorList>
    </citation>
    <scope>NUCLEOTIDE SEQUENCE [LARGE SCALE GENOMIC DNA]</scope>
    <source>
        <strain evidence="2">Houghton</strain>
    </source>
</reference>
<accession>U6KE57</accession>
<name>U6KE57_9EIME</name>
<dbReference type="RefSeq" id="XP_037878594.1">
    <property type="nucleotide sequence ID" value="XM_038022740.1"/>
</dbReference>
<evidence type="ECO:0000256" key="1">
    <source>
        <dbReference type="SAM" id="MobiDB-lite"/>
    </source>
</evidence>
<protein>
    <submittedName>
        <fullName evidence="2">Uncharacterized protein</fullName>
    </submittedName>
</protein>
<keyword evidence="3" id="KW-1185">Reference proteome</keyword>